<dbReference type="AlphaFoldDB" id="A0AAF1BS31"/>
<evidence type="ECO:0000313" key="1">
    <source>
        <dbReference type="EMBL" id="WOT02388.1"/>
    </source>
</evidence>
<sequence length="69" mass="7771">MDISAIKDALDFFVDLVEGITKVFQGLPKFFESFKGFETVQENGKDVIKHGGKDFMGFHFQDIAPADKK</sequence>
<name>A0AAF1BS31_9CORY</name>
<protein>
    <submittedName>
        <fullName evidence="1">Uncharacterized protein</fullName>
    </submittedName>
</protein>
<organism evidence="1 2">
    <name type="scientific">Corynebacterium pyruviciproducens</name>
    <dbReference type="NCBI Taxonomy" id="598660"/>
    <lineage>
        <taxon>Bacteria</taxon>
        <taxon>Bacillati</taxon>
        <taxon>Actinomycetota</taxon>
        <taxon>Actinomycetes</taxon>
        <taxon>Mycobacteriales</taxon>
        <taxon>Corynebacteriaceae</taxon>
        <taxon>Corynebacterium</taxon>
    </lineage>
</organism>
<dbReference type="RefSeq" id="WP_101678719.1">
    <property type="nucleotide sequence ID" value="NZ_CAMIHY010000007.1"/>
</dbReference>
<reference evidence="1" key="2">
    <citation type="submission" date="2023-10" db="EMBL/GenBank/DDBJ databases">
        <authorList>
            <person name="Choi B."/>
        </authorList>
    </citation>
    <scope>NUCLEOTIDE SEQUENCE</scope>
    <source>
        <strain evidence="1">UMB0763</strain>
    </source>
</reference>
<reference evidence="1" key="1">
    <citation type="submission" date="2017-12" db="EMBL/GenBank/DDBJ databases">
        <authorList>
            <person name="Thomas-White K."/>
            <person name="Wolfe A.J."/>
        </authorList>
    </citation>
    <scope>NUCLEOTIDE SEQUENCE</scope>
    <source>
        <strain evidence="1">UMB0763</strain>
    </source>
</reference>
<gene>
    <name evidence="1" type="ORF">CYJ47_00990</name>
</gene>
<dbReference type="KEGG" id="cpyr:CYJ47_00990"/>
<proteinExistence type="predicted"/>
<evidence type="ECO:0000313" key="2">
    <source>
        <dbReference type="Proteomes" id="UP000234560"/>
    </source>
</evidence>
<dbReference type="EMBL" id="CP136958">
    <property type="protein sequence ID" value="WOT02388.1"/>
    <property type="molecule type" value="Genomic_DNA"/>
</dbReference>
<dbReference type="Proteomes" id="UP000234560">
    <property type="component" value="Chromosome"/>
</dbReference>
<accession>A0AAF1BS31</accession>